<dbReference type="EMBL" id="ASSP01000014">
    <property type="protein sequence ID" value="EOS12439.1"/>
    <property type="molecule type" value="Genomic_DNA"/>
</dbReference>
<dbReference type="InterPro" id="IPR050855">
    <property type="entry name" value="NDM-1-like"/>
</dbReference>
<name>R9IGD9_9BACT</name>
<evidence type="ECO:0000256" key="8">
    <source>
        <dbReference type="ARBA" id="ARBA00022729"/>
    </source>
</evidence>
<dbReference type="GO" id="GO:0008800">
    <property type="term" value="F:beta-lactamase activity"/>
    <property type="evidence" value="ECO:0007669"/>
    <property type="project" value="UniProtKB-EC"/>
</dbReference>
<dbReference type="InterPro" id="IPR001018">
    <property type="entry name" value="Beta-lactamase_class-B_CS"/>
</dbReference>
<comment type="similarity">
    <text evidence="4">Belongs to the metallo-beta-lactamase superfamily. Class-B beta-lactamase family.</text>
</comment>
<organism evidence="14 15">
    <name type="scientific">Phocaeicola sartorii</name>
    <dbReference type="NCBI Taxonomy" id="671267"/>
    <lineage>
        <taxon>Bacteria</taxon>
        <taxon>Pseudomonadati</taxon>
        <taxon>Bacteroidota</taxon>
        <taxon>Bacteroidia</taxon>
        <taxon>Bacteroidales</taxon>
        <taxon>Bacteroidaceae</taxon>
        <taxon>Phocaeicola</taxon>
    </lineage>
</organism>
<evidence type="ECO:0000259" key="13">
    <source>
        <dbReference type="SMART" id="SM00849"/>
    </source>
</evidence>
<keyword evidence="10" id="KW-0378">Hydrolase</keyword>
<comment type="cofactor">
    <cofactor evidence="2">
        <name>Zn(2+)</name>
        <dbReference type="ChEBI" id="CHEBI:29105"/>
    </cofactor>
</comment>
<keyword evidence="7" id="KW-0479">Metal-binding</keyword>
<evidence type="ECO:0000256" key="7">
    <source>
        <dbReference type="ARBA" id="ARBA00022723"/>
    </source>
</evidence>
<dbReference type="PATRIC" id="fig|1235788.3.peg.2306"/>
<dbReference type="OrthoDB" id="9769598at2"/>
<evidence type="ECO:0000313" key="15">
    <source>
        <dbReference type="Proteomes" id="UP000014200"/>
    </source>
</evidence>
<dbReference type="PANTHER" id="PTHR42951:SF4">
    <property type="entry name" value="ACYL-COENZYME A THIOESTERASE MBLAC2"/>
    <property type="match status" value="1"/>
</dbReference>
<protein>
    <recommendedName>
        <fullName evidence="6">beta-lactamase</fullName>
        <ecNumber evidence="6">3.5.2.6</ecNumber>
    </recommendedName>
</protein>
<dbReference type="AlphaFoldDB" id="R9IGD9"/>
<proteinExistence type="inferred from homology"/>
<evidence type="ECO:0000256" key="12">
    <source>
        <dbReference type="ARBA" id="ARBA00023251"/>
    </source>
</evidence>
<evidence type="ECO:0000313" key="14">
    <source>
        <dbReference type="EMBL" id="EOS12439.1"/>
    </source>
</evidence>
<dbReference type="GO" id="GO:0017001">
    <property type="term" value="P:antibiotic catabolic process"/>
    <property type="evidence" value="ECO:0007669"/>
    <property type="project" value="InterPro"/>
</dbReference>
<dbReference type="PROSITE" id="PS00744">
    <property type="entry name" value="BETA_LACTAMASE_B_2"/>
    <property type="match status" value="1"/>
</dbReference>
<dbReference type="PANTHER" id="PTHR42951">
    <property type="entry name" value="METALLO-BETA-LACTAMASE DOMAIN-CONTAINING"/>
    <property type="match status" value="1"/>
</dbReference>
<dbReference type="EC" id="3.5.2.6" evidence="6"/>
<dbReference type="GO" id="GO:0042597">
    <property type="term" value="C:periplasmic space"/>
    <property type="evidence" value="ECO:0007669"/>
    <property type="project" value="UniProtKB-SubCell"/>
</dbReference>
<feature type="domain" description="Metallo-beta-lactamase" evidence="13">
    <location>
        <begin position="98"/>
        <end position="269"/>
    </location>
</feature>
<evidence type="ECO:0000256" key="10">
    <source>
        <dbReference type="ARBA" id="ARBA00022801"/>
    </source>
</evidence>
<dbReference type="STRING" id="1235788.C802_02257"/>
<dbReference type="InterPro" id="IPR001279">
    <property type="entry name" value="Metallo-B-lactamas"/>
</dbReference>
<comment type="subunit">
    <text evidence="5">Monomer.</text>
</comment>
<dbReference type="PROSITE" id="PS51257">
    <property type="entry name" value="PROKAR_LIPOPROTEIN"/>
    <property type="match status" value="1"/>
</dbReference>
<comment type="subcellular location">
    <subcellularLocation>
        <location evidence="3">Periplasm</location>
    </subcellularLocation>
</comment>
<comment type="catalytic activity">
    <reaction evidence="1">
        <text>a beta-lactam + H2O = a substituted beta-amino acid</text>
        <dbReference type="Rhea" id="RHEA:20401"/>
        <dbReference type="ChEBI" id="CHEBI:15377"/>
        <dbReference type="ChEBI" id="CHEBI:35627"/>
        <dbReference type="ChEBI" id="CHEBI:140347"/>
        <dbReference type="EC" id="3.5.2.6"/>
    </reaction>
</comment>
<dbReference type="SUPFAM" id="SSF56281">
    <property type="entry name" value="Metallo-hydrolase/oxidoreductase"/>
    <property type="match status" value="1"/>
</dbReference>
<evidence type="ECO:0000256" key="2">
    <source>
        <dbReference type="ARBA" id="ARBA00001947"/>
    </source>
</evidence>
<evidence type="ECO:0000256" key="6">
    <source>
        <dbReference type="ARBA" id="ARBA00012865"/>
    </source>
</evidence>
<keyword evidence="12" id="KW-0046">Antibiotic resistance</keyword>
<keyword evidence="15" id="KW-1185">Reference proteome</keyword>
<dbReference type="GO" id="GO:0008270">
    <property type="term" value="F:zinc ion binding"/>
    <property type="evidence" value="ECO:0007669"/>
    <property type="project" value="InterPro"/>
</dbReference>
<evidence type="ECO:0000256" key="5">
    <source>
        <dbReference type="ARBA" id="ARBA00011245"/>
    </source>
</evidence>
<keyword evidence="11" id="KW-0862">Zinc</keyword>
<dbReference type="SMR" id="R9IGD9"/>
<sequence>MKGVITIYLSVVLAFLTGCSTMKKLSNGTTVYHYANGFVTDSDNKIVAHYANGFITKYSDIATQKHIKINSDLELFKLTSDCYLYTAWADMGHWGRVGSNGLVVISKGKALLIDSPTLESQTVELAWWFDKNLNVTFESFIPGHWHGDCVGGLTWLNRNGIKSYANRLTNEILASKGLEQANTSFSDSLLFKVGDIRIEAYYLGGGHAVDNIVVWIPAEKILFGGCMLKDMETSNIGNISDAAPLEEWLQTIDRVEQQFPNVEYVIPGHGKYGGKELFKHTKTIIENEWQAKMSK</sequence>
<evidence type="ECO:0000256" key="1">
    <source>
        <dbReference type="ARBA" id="ARBA00001526"/>
    </source>
</evidence>
<dbReference type="InterPro" id="IPR058199">
    <property type="entry name" value="BlaB//VIM/IMP-1"/>
</dbReference>
<dbReference type="Gene3D" id="3.60.15.10">
    <property type="entry name" value="Ribonuclease Z/Hydroxyacylglutathione hydrolase-like"/>
    <property type="match status" value="1"/>
</dbReference>
<dbReference type="InterPro" id="IPR036866">
    <property type="entry name" value="RibonucZ/Hydroxyglut_hydro"/>
</dbReference>
<dbReference type="Proteomes" id="UP000014200">
    <property type="component" value="Unassembled WGS sequence"/>
</dbReference>
<dbReference type="GO" id="GO:0046677">
    <property type="term" value="P:response to antibiotic"/>
    <property type="evidence" value="ECO:0007669"/>
    <property type="project" value="UniProtKB-KW"/>
</dbReference>
<dbReference type="NCBIfam" id="NF012229">
    <property type="entry name" value="bla_class_B_core"/>
    <property type="match status" value="1"/>
</dbReference>
<keyword evidence="9" id="KW-0574">Periplasm</keyword>
<comment type="caution">
    <text evidence="14">The sequence shown here is derived from an EMBL/GenBank/DDBJ whole genome shotgun (WGS) entry which is preliminary data.</text>
</comment>
<evidence type="ECO:0000256" key="9">
    <source>
        <dbReference type="ARBA" id="ARBA00022764"/>
    </source>
</evidence>
<gene>
    <name evidence="14" type="ORF">C802_02257</name>
</gene>
<evidence type="ECO:0000256" key="4">
    <source>
        <dbReference type="ARBA" id="ARBA00005250"/>
    </source>
</evidence>
<evidence type="ECO:0000256" key="11">
    <source>
        <dbReference type="ARBA" id="ARBA00022833"/>
    </source>
</evidence>
<dbReference type="NCBIfam" id="NF033088">
    <property type="entry name" value="bla_subclass_B1"/>
    <property type="match status" value="1"/>
</dbReference>
<accession>R9IGD9</accession>
<evidence type="ECO:0000256" key="3">
    <source>
        <dbReference type="ARBA" id="ARBA00004418"/>
    </source>
</evidence>
<keyword evidence="8" id="KW-0732">Signal</keyword>
<dbReference type="SMART" id="SM00849">
    <property type="entry name" value="Lactamase_B"/>
    <property type="match status" value="1"/>
</dbReference>
<dbReference type="HOGENOM" id="CLU_068048_0_0_10"/>
<reference evidence="14 15" key="1">
    <citation type="submission" date="2013-04" db="EMBL/GenBank/DDBJ databases">
        <title>The Genome Sequence of Bacteroides massiliensis dnLKV3.</title>
        <authorList>
            <consortium name="The Broad Institute Genomics Platform"/>
            <consortium name="The Broad Institute Genome Sequencing Center for Infectious Disease"/>
            <person name="Earl A."/>
            <person name="Xavier R."/>
            <person name="Kuhn K."/>
            <person name="Stappenbeck T."/>
            <person name="Walker B."/>
            <person name="Young S."/>
            <person name="Zeng Q."/>
            <person name="Gargeya S."/>
            <person name="Fitzgerald M."/>
            <person name="Haas B."/>
            <person name="Abouelleil A."/>
            <person name="Allen A.W."/>
            <person name="Alvarado L."/>
            <person name="Arachchi H.M."/>
            <person name="Berlin A.M."/>
            <person name="Chapman S.B."/>
            <person name="Gainer-Dewar J."/>
            <person name="Goldberg J."/>
            <person name="Griggs A."/>
            <person name="Gujja S."/>
            <person name="Hansen M."/>
            <person name="Howarth C."/>
            <person name="Imamovic A."/>
            <person name="Ireland A."/>
            <person name="Larimer J."/>
            <person name="McCowan C."/>
            <person name="Murphy C."/>
            <person name="Pearson M."/>
            <person name="Poon T.W."/>
            <person name="Priest M."/>
            <person name="Roberts A."/>
            <person name="Saif S."/>
            <person name="Shea T."/>
            <person name="Sisk P."/>
            <person name="Sykes S."/>
            <person name="Wortman J."/>
            <person name="Nusbaum C."/>
            <person name="Birren B."/>
        </authorList>
    </citation>
    <scope>NUCLEOTIDE SEQUENCE [LARGE SCALE GENOMIC DNA]</scope>
    <source>
        <strain evidence="15">dnLKV3</strain>
    </source>
</reference>